<dbReference type="KEGG" id="llu:AKJ09_07689"/>
<organism evidence="1 2">
    <name type="scientific">Labilithrix luteola</name>
    <dbReference type="NCBI Taxonomy" id="1391654"/>
    <lineage>
        <taxon>Bacteria</taxon>
        <taxon>Pseudomonadati</taxon>
        <taxon>Myxococcota</taxon>
        <taxon>Polyangia</taxon>
        <taxon>Polyangiales</taxon>
        <taxon>Labilitrichaceae</taxon>
        <taxon>Labilithrix</taxon>
    </lineage>
</organism>
<dbReference type="AlphaFoldDB" id="A0A0K1Q5B6"/>
<dbReference type="Gene3D" id="1.10.3680.10">
    <property type="entry name" value="TerB-like"/>
    <property type="match status" value="1"/>
</dbReference>
<evidence type="ECO:0000313" key="1">
    <source>
        <dbReference type="EMBL" id="AKV01026.1"/>
    </source>
</evidence>
<evidence type="ECO:0008006" key="3">
    <source>
        <dbReference type="Google" id="ProtNLM"/>
    </source>
</evidence>
<dbReference type="Proteomes" id="UP000064967">
    <property type="component" value="Chromosome"/>
</dbReference>
<accession>A0A0K1Q5B6</accession>
<keyword evidence="2" id="KW-1185">Reference proteome</keyword>
<dbReference type="SUPFAM" id="SSF158682">
    <property type="entry name" value="TerB-like"/>
    <property type="match status" value="1"/>
</dbReference>
<dbReference type="EMBL" id="CP012333">
    <property type="protein sequence ID" value="AKV01026.1"/>
    <property type="molecule type" value="Genomic_DNA"/>
</dbReference>
<proteinExistence type="predicted"/>
<evidence type="ECO:0000313" key="2">
    <source>
        <dbReference type="Proteomes" id="UP000064967"/>
    </source>
</evidence>
<gene>
    <name evidence="1" type="ORF">AKJ09_07689</name>
</gene>
<dbReference type="InterPro" id="IPR029024">
    <property type="entry name" value="TerB-like"/>
</dbReference>
<sequence>MAAAVGRLMQTMSLPRSIPDAPLHVLRFAASFLWADHRIESSERSFFLDLARELGLEVDAPAVTGLLKRPPEPEDIDPNGVPSELAGLVRKVALRAIASDGEVAPAEMEMFFLLDELLPAGDRTTRGGEPETDHEAVD</sequence>
<reference evidence="1 2" key="1">
    <citation type="submission" date="2015-08" db="EMBL/GenBank/DDBJ databases">
        <authorList>
            <person name="Babu N.S."/>
            <person name="Beckwith C.J."/>
            <person name="Beseler K.G."/>
            <person name="Brison A."/>
            <person name="Carone J.V."/>
            <person name="Caskin T.P."/>
            <person name="Diamond M."/>
            <person name="Durham M.E."/>
            <person name="Foxe J.M."/>
            <person name="Go M."/>
            <person name="Henderson B.A."/>
            <person name="Jones I.B."/>
            <person name="McGettigan J.A."/>
            <person name="Micheletti S.J."/>
            <person name="Nasrallah M.E."/>
            <person name="Ortiz D."/>
            <person name="Piller C.R."/>
            <person name="Privatt S.R."/>
            <person name="Schneider S.L."/>
            <person name="Sharp S."/>
            <person name="Smith T.C."/>
            <person name="Stanton J.D."/>
            <person name="Ullery H.E."/>
            <person name="Wilson R.J."/>
            <person name="Serrano M.G."/>
            <person name="Buck G."/>
            <person name="Lee V."/>
            <person name="Wang Y."/>
            <person name="Carvalho R."/>
            <person name="Voegtly L."/>
            <person name="Shi R."/>
            <person name="Duckworth R."/>
            <person name="Johnson A."/>
            <person name="Loviza R."/>
            <person name="Walstead R."/>
            <person name="Shah Z."/>
            <person name="Kiflezghi M."/>
            <person name="Wade K."/>
            <person name="Ball S.L."/>
            <person name="Bradley K.W."/>
            <person name="Asai D.J."/>
            <person name="Bowman C.A."/>
            <person name="Russell D.A."/>
            <person name="Pope W.H."/>
            <person name="Jacobs-Sera D."/>
            <person name="Hendrix R.W."/>
            <person name="Hatfull G.F."/>
        </authorList>
    </citation>
    <scope>NUCLEOTIDE SEQUENCE [LARGE SCALE GENOMIC DNA]</scope>
    <source>
        <strain evidence="1 2">DSM 27648</strain>
    </source>
</reference>
<protein>
    <recommendedName>
        <fullName evidence="3">Co-chaperone DjlA N-terminal domain-containing protein</fullName>
    </recommendedName>
</protein>
<name>A0A0K1Q5B6_9BACT</name>